<dbReference type="EMBL" id="SEOQ01000792">
    <property type="protein sequence ID" value="TFY56875.1"/>
    <property type="molecule type" value="Genomic_DNA"/>
</dbReference>
<dbReference type="InterPro" id="IPR052523">
    <property type="entry name" value="Trichothecene_AcTrans"/>
</dbReference>
<evidence type="ECO:0000313" key="2">
    <source>
        <dbReference type="Proteomes" id="UP000298327"/>
    </source>
</evidence>
<evidence type="ECO:0000313" key="1">
    <source>
        <dbReference type="EMBL" id="TFY56875.1"/>
    </source>
</evidence>
<dbReference type="OrthoDB" id="61113at2759"/>
<dbReference type="PANTHER" id="PTHR42791:SF1">
    <property type="entry name" value="N-ACETYLTRANSFERASE DOMAIN-CONTAINING PROTEIN"/>
    <property type="match status" value="1"/>
</dbReference>
<reference evidence="1 2" key="1">
    <citation type="submission" date="2019-02" db="EMBL/GenBank/DDBJ databases">
        <title>Genome sequencing of the rare red list fungi Dentipellis fragilis.</title>
        <authorList>
            <person name="Buettner E."/>
            <person name="Kellner H."/>
        </authorList>
    </citation>
    <scope>NUCLEOTIDE SEQUENCE [LARGE SCALE GENOMIC DNA]</scope>
    <source>
        <strain evidence="1 2">DSM 105465</strain>
    </source>
</reference>
<dbReference type="Proteomes" id="UP000298327">
    <property type="component" value="Unassembled WGS sequence"/>
</dbReference>
<dbReference type="AlphaFoldDB" id="A0A4Y9Y3C4"/>
<dbReference type="SUPFAM" id="SSF55729">
    <property type="entry name" value="Acyl-CoA N-acyltransferases (Nat)"/>
    <property type="match status" value="1"/>
</dbReference>
<accession>A0A4Y9Y3C4</accession>
<organism evidence="1 2">
    <name type="scientific">Dentipellis fragilis</name>
    <dbReference type="NCBI Taxonomy" id="205917"/>
    <lineage>
        <taxon>Eukaryota</taxon>
        <taxon>Fungi</taxon>
        <taxon>Dikarya</taxon>
        <taxon>Basidiomycota</taxon>
        <taxon>Agaricomycotina</taxon>
        <taxon>Agaricomycetes</taxon>
        <taxon>Russulales</taxon>
        <taxon>Hericiaceae</taxon>
        <taxon>Dentipellis</taxon>
    </lineage>
</organism>
<name>A0A4Y9Y3C4_9AGAM</name>
<evidence type="ECO:0008006" key="3">
    <source>
        <dbReference type="Google" id="ProtNLM"/>
    </source>
</evidence>
<comment type="caution">
    <text evidence="1">The sequence shown here is derived from an EMBL/GenBank/DDBJ whole genome shotgun (WGS) entry which is preliminary data.</text>
</comment>
<proteinExistence type="predicted"/>
<gene>
    <name evidence="1" type="ORF">EVG20_g8761</name>
</gene>
<keyword evidence="2" id="KW-1185">Reference proteome</keyword>
<protein>
    <recommendedName>
        <fullName evidence="3">N-acetyltransferase domain-containing protein</fullName>
    </recommendedName>
</protein>
<dbReference type="Gene3D" id="3.40.630.30">
    <property type="match status" value="1"/>
</dbReference>
<dbReference type="InterPro" id="IPR016181">
    <property type="entry name" value="Acyl_CoA_acyltransferase"/>
</dbReference>
<dbReference type="STRING" id="205917.A0A4Y9Y3C4"/>
<sequence>MAALAAVFDSLDDIRTGLRLRVPDHKHTTMPAHLVERPTDDQIDAAVAVCTRAYAGDDALRTFVGGDAHLEDIFFRSMLRGAALEGYFYIADLNDGTSKSEVSSVGIVFPPGVSCWGSEAQRKLGYNEFWASLSPEAKVWWGKFQDDMGKRLNSIFGPKLKNQWVVSLIGTDPVHQNNGLGTSIIKAMCDRAGKTTVALSTQTEENEIWYESLGFKRIDERQITSPYGDWPSIILAKEDRNVRGHMRYTAQTTEFVFRTAQDTVSSPFIAYIAMPARLVRAPTDAQIDAAVNVCIRAFAGGESDSCLNLSAATDQTPEGAVRSFVGGDRGLEDIHFRSMLRAAALEGAFYIANDGADSSEVSSVGVVFPPGVSCWGSEAQRELGYND</sequence>
<dbReference type="PANTHER" id="PTHR42791">
    <property type="entry name" value="GNAT FAMILY ACETYLTRANSFERASE"/>
    <property type="match status" value="1"/>
</dbReference>